<accession>A0AAE3GY36</accession>
<reference evidence="1" key="1">
    <citation type="submission" date="2022-06" db="EMBL/GenBank/DDBJ databases">
        <title>New cyanobacteria of genus Symplocastrum in benthos of Lake Baikal.</title>
        <authorList>
            <person name="Sorokovikova E."/>
            <person name="Tikhonova I."/>
            <person name="Krasnopeev A."/>
            <person name="Evseev P."/>
            <person name="Gladkikh A."/>
            <person name="Belykh O."/>
        </authorList>
    </citation>
    <scope>NUCLEOTIDE SEQUENCE</scope>
    <source>
        <strain evidence="1">BBK-W-15</strain>
    </source>
</reference>
<protein>
    <submittedName>
        <fullName evidence="1">Type IV pilin-like G/H family protein</fullName>
    </submittedName>
</protein>
<evidence type="ECO:0000313" key="1">
    <source>
        <dbReference type="EMBL" id="MCP2732222.1"/>
    </source>
</evidence>
<dbReference type="Proteomes" id="UP001204953">
    <property type="component" value="Unassembled WGS sequence"/>
</dbReference>
<organism evidence="1 2">
    <name type="scientific">Limnofasciculus baicalensis BBK-W-15</name>
    <dbReference type="NCBI Taxonomy" id="2699891"/>
    <lineage>
        <taxon>Bacteria</taxon>
        <taxon>Bacillati</taxon>
        <taxon>Cyanobacteriota</taxon>
        <taxon>Cyanophyceae</taxon>
        <taxon>Coleofasciculales</taxon>
        <taxon>Coleofasciculaceae</taxon>
        <taxon>Limnofasciculus</taxon>
        <taxon>Limnofasciculus baicalensis</taxon>
    </lineage>
</organism>
<dbReference type="RefSeq" id="WP_254014947.1">
    <property type="nucleotide sequence ID" value="NZ_JAMZMM010000513.1"/>
</dbReference>
<gene>
    <name evidence="1" type="ORF">NJ959_27710</name>
</gene>
<name>A0AAE3GY36_9CYAN</name>
<sequence length="297" mass="32609">MPHILCKNVIGLMLGFAIALGTPVNAQSRIPLTLPQTQPTSETDKFTNQLLGQWQSQDPKTKEVLTLIFAHNNQLFLILPTDDGSSIAIKATYQISATKQPMELDMALTSSDIAFTIFEFTPEGKLRVELNGVTPGKPRPQEFSSTTAIFDNISAATTVPENIEVIELESKNNQANRGIPIQYITILNQAQQAYYLEKGKFATNIEELGIGTNLETELYRYQIVPVRDRTDRVTITAQPKEEGLNSYIGAVFAIDNQKIVTGICESEVPAKSLSAMPNPPVSGALVIQCPVGFRMLP</sequence>
<dbReference type="EMBL" id="JAMZMM010000513">
    <property type="protein sequence ID" value="MCP2732222.1"/>
    <property type="molecule type" value="Genomic_DNA"/>
</dbReference>
<dbReference type="InterPro" id="IPR031975">
    <property type="entry name" value="Pilin_GH"/>
</dbReference>
<comment type="caution">
    <text evidence="1">The sequence shown here is derived from an EMBL/GenBank/DDBJ whole genome shotgun (WGS) entry which is preliminary data.</text>
</comment>
<dbReference type="Pfam" id="PF16734">
    <property type="entry name" value="Pilin_GH"/>
    <property type="match status" value="1"/>
</dbReference>
<proteinExistence type="predicted"/>
<evidence type="ECO:0000313" key="2">
    <source>
        <dbReference type="Proteomes" id="UP001204953"/>
    </source>
</evidence>
<keyword evidence="2" id="KW-1185">Reference proteome</keyword>
<dbReference type="AlphaFoldDB" id="A0AAE3GY36"/>